<feature type="transmembrane region" description="Helical" evidence="1">
    <location>
        <begin position="105"/>
        <end position="130"/>
    </location>
</feature>
<protein>
    <recommendedName>
        <fullName evidence="4">DUF4199 domain-containing protein</fullName>
    </recommendedName>
</protein>
<dbReference type="KEGG" id="hnv:DDQ68_05935"/>
<dbReference type="RefSeq" id="WP_109655486.1">
    <property type="nucleotide sequence ID" value="NZ_CP029145.1"/>
</dbReference>
<evidence type="ECO:0000256" key="1">
    <source>
        <dbReference type="SAM" id="Phobius"/>
    </source>
</evidence>
<gene>
    <name evidence="2" type="ORF">DDQ68_05935</name>
</gene>
<accession>A0A2Z3GFN4</accession>
<dbReference type="OrthoDB" id="979246at2"/>
<dbReference type="AlphaFoldDB" id="A0A2Z3GFN4"/>
<feature type="transmembrane region" description="Helical" evidence="1">
    <location>
        <begin position="26"/>
        <end position="44"/>
    </location>
</feature>
<dbReference type="EMBL" id="CP029145">
    <property type="protein sequence ID" value="AWM32373.1"/>
    <property type="molecule type" value="Genomic_DNA"/>
</dbReference>
<keyword evidence="1" id="KW-0812">Transmembrane</keyword>
<keyword evidence="1" id="KW-0472">Membrane</keyword>
<dbReference type="Proteomes" id="UP000245999">
    <property type="component" value="Chromosome"/>
</dbReference>
<keyword evidence="1" id="KW-1133">Transmembrane helix</keyword>
<proteinExistence type="predicted"/>
<sequence length="142" mass="15060">MGIFTGVVLVAYTAVAARLGFFGRIEAGSLDLLMLAGGTTLAIARRSKDTNGQLSYFDGFSTGIVTALVASVVLGLGFIVLTLAVPHAMDLTRVRDIFGFDLSVVLAFLAIILMGTMTGVITSLTAMQYFKQDMPDPMKSKD</sequence>
<organism evidence="2 3">
    <name type="scientific">Hymenobacter nivis</name>
    <dbReference type="NCBI Taxonomy" id="1850093"/>
    <lineage>
        <taxon>Bacteria</taxon>
        <taxon>Pseudomonadati</taxon>
        <taxon>Bacteroidota</taxon>
        <taxon>Cytophagia</taxon>
        <taxon>Cytophagales</taxon>
        <taxon>Hymenobacteraceae</taxon>
        <taxon>Hymenobacter</taxon>
    </lineage>
</organism>
<evidence type="ECO:0000313" key="3">
    <source>
        <dbReference type="Proteomes" id="UP000245999"/>
    </source>
</evidence>
<reference evidence="3" key="1">
    <citation type="submission" date="2018-04" db="EMBL/GenBank/DDBJ databases">
        <title>Complete genome of Antarctic heterotrophic bacterium Hymenobacter nivis.</title>
        <authorList>
            <person name="Terashima M."/>
        </authorList>
    </citation>
    <scope>NUCLEOTIDE SEQUENCE [LARGE SCALE GENOMIC DNA]</scope>
    <source>
        <strain evidence="3">NBRC 111535</strain>
    </source>
</reference>
<evidence type="ECO:0008006" key="4">
    <source>
        <dbReference type="Google" id="ProtNLM"/>
    </source>
</evidence>
<evidence type="ECO:0000313" key="2">
    <source>
        <dbReference type="EMBL" id="AWM32373.1"/>
    </source>
</evidence>
<feature type="transmembrane region" description="Helical" evidence="1">
    <location>
        <begin position="56"/>
        <end position="85"/>
    </location>
</feature>
<name>A0A2Z3GFN4_9BACT</name>
<keyword evidence="3" id="KW-1185">Reference proteome</keyword>